<gene>
    <name evidence="6" type="ORF">Poly41_66740</name>
</gene>
<feature type="signal peptide" evidence="4">
    <location>
        <begin position="1"/>
        <end position="19"/>
    </location>
</feature>
<dbReference type="GO" id="GO:0000272">
    <property type="term" value="P:polysaccharide catabolic process"/>
    <property type="evidence" value="ECO:0007669"/>
    <property type="project" value="InterPro"/>
</dbReference>
<reference evidence="6 7" key="1">
    <citation type="submission" date="2019-02" db="EMBL/GenBank/DDBJ databases">
        <title>Deep-cultivation of Planctomycetes and their phenomic and genomic characterization uncovers novel biology.</title>
        <authorList>
            <person name="Wiegand S."/>
            <person name="Jogler M."/>
            <person name="Boedeker C."/>
            <person name="Pinto D."/>
            <person name="Vollmers J."/>
            <person name="Rivas-Marin E."/>
            <person name="Kohn T."/>
            <person name="Peeters S.H."/>
            <person name="Heuer A."/>
            <person name="Rast P."/>
            <person name="Oberbeckmann S."/>
            <person name="Bunk B."/>
            <person name="Jeske O."/>
            <person name="Meyerdierks A."/>
            <person name="Storesund J.E."/>
            <person name="Kallscheuer N."/>
            <person name="Luecker S."/>
            <person name="Lage O.M."/>
            <person name="Pohl T."/>
            <person name="Merkel B.J."/>
            <person name="Hornburger P."/>
            <person name="Mueller R.-W."/>
            <person name="Bruemmer F."/>
            <person name="Labrenz M."/>
            <person name="Spormann A.M."/>
            <person name="Op Den Camp H."/>
            <person name="Overmann J."/>
            <person name="Amann R."/>
            <person name="Jetten M.S.M."/>
            <person name="Mascher T."/>
            <person name="Medema M.H."/>
            <person name="Devos D.P."/>
            <person name="Kaster A.-K."/>
            <person name="Ovreas L."/>
            <person name="Rohde M."/>
            <person name="Galperin M.Y."/>
            <person name="Jogler C."/>
        </authorList>
    </citation>
    <scope>NUCLEOTIDE SEQUENCE [LARGE SCALE GENOMIC DNA]</scope>
    <source>
        <strain evidence="6 7">Poly41</strain>
    </source>
</reference>
<feature type="chain" id="PRO_5023047511" evidence="4">
    <location>
        <begin position="20"/>
        <end position="395"/>
    </location>
</feature>
<name>A0A5C6D6T6_9BACT</name>
<sequence precursor="true">MNIHTLSFLLLLGPPISVAAATERVPPLPPGLSVSEGQLLLAGKPYRGMGANYFNLFYRTLLDSADTSFEEGLKQLSEAEVPFVRFMACGFWPVDWELYRQDKEAYFKRLDRIIRAAEQHQMGLIPCLFWYMPTIPDIVGEPMDQWGNPDSRTTAFMRQYTREIVLRYRNSAAIWGWEFGNEYNLHVDLPNASEHRPKVVSARKTALRRTARDELSSNAMLTAYSVFASTVRQYDKHRILITGNSIPRTSAYHNTKEHSWKSDSRNQFEQTLLRDNPDPFNVISIHVYRNSGQANTTSIAELVATLSEIAAKAKKPLFLGEFGAPKTLGPKEERARFQQLLRAVEASEVPLSAFWVFDHSQQDKDWNVTFENERSYMLRIVTDVNLRNHEGNSDP</sequence>
<organism evidence="6 7">
    <name type="scientific">Novipirellula artificiosorum</name>
    <dbReference type="NCBI Taxonomy" id="2528016"/>
    <lineage>
        <taxon>Bacteria</taxon>
        <taxon>Pseudomonadati</taxon>
        <taxon>Planctomycetota</taxon>
        <taxon>Planctomycetia</taxon>
        <taxon>Pirellulales</taxon>
        <taxon>Pirellulaceae</taxon>
        <taxon>Novipirellula</taxon>
    </lineage>
</organism>
<keyword evidence="1 3" id="KW-0378">Hydrolase</keyword>
<evidence type="ECO:0000313" key="6">
    <source>
        <dbReference type="EMBL" id="TWU30579.1"/>
    </source>
</evidence>
<dbReference type="Proteomes" id="UP000319143">
    <property type="component" value="Unassembled WGS sequence"/>
</dbReference>
<evidence type="ECO:0000256" key="1">
    <source>
        <dbReference type="ARBA" id="ARBA00022801"/>
    </source>
</evidence>
<dbReference type="AlphaFoldDB" id="A0A5C6D6T6"/>
<keyword evidence="2 3" id="KW-0326">Glycosidase</keyword>
<proteinExistence type="inferred from homology"/>
<keyword evidence="7" id="KW-1185">Reference proteome</keyword>
<evidence type="ECO:0000256" key="4">
    <source>
        <dbReference type="SAM" id="SignalP"/>
    </source>
</evidence>
<dbReference type="EMBL" id="SJPV01000022">
    <property type="protein sequence ID" value="TWU30579.1"/>
    <property type="molecule type" value="Genomic_DNA"/>
</dbReference>
<evidence type="ECO:0000259" key="5">
    <source>
        <dbReference type="Pfam" id="PF00150"/>
    </source>
</evidence>
<dbReference type="GO" id="GO:0004553">
    <property type="term" value="F:hydrolase activity, hydrolyzing O-glycosyl compounds"/>
    <property type="evidence" value="ECO:0007669"/>
    <property type="project" value="InterPro"/>
</dbReference>
<dbReference type="Pfam" id="PF00150">
    <property type="entry name" value="Cellulase"/>
    <property type="match status" value="1"/>
</dbReference>
<evidence type="ECO:0000313" key="7">
    <source>
        <dbReference type="Proteomes" id="UP000319143"/>
    </source>
</evidence>
<dbReference type="OrthoDB" id="9801493at2"/>
<protein>
    <submittedName>
        <fullName evidence="6">Cellulase (Glycosyl hydrolase family 5)</fullName>
    </submittedName>
</protein>
<dbReference type="SUPFAM" id="SSF51445">
    <property type="entry name" value="(Trans)glycosidases"/>
    <property type="match status" value="1"/>
</dbReference>
<dbReference type="RefSeq" id="WP_146531343.1">
    <property type="nucleotide sequence ID" value="NZ_SJPV01000022.1"/>
</dbReference>
<evidence type="ECO:0000256" key="3">
    <source>
        <dbReference type="RuleBase" id="RU361153"/>
    </source>
</evidence>
<comment type="caution">
    <text evidence="6">The sequence shown here is derived from an EMBL/GenBank/DDBJ whole genome shotgun (WGS) entry which is preliminary data.</text>
</comment>
<accession>A0A5C6D6T6</accession>
<evidence type="ECO:0000256" key="2">
    <source>
        <dbReference type="ARBA" id="ARBA00023295"/>
    </source>
</evidence>
<dbReference type="InterPro" id="IPR017853">
    <property type="entry name" value="GH"/>
</dbReference>
<keyword evidence="4" id="KW-0732">Signal</keyword>
<dbReference type="Gene3D" id="3.20.20.80">
    <property type="entry name" value="Glycosidases"/>
    <property type="match status" value="1"/>
</dbReference>
<feature type="domain" description="Glycoside hydrolase family 5" evidence="5">
    <location>
        <begin position="94"/>
        <end position="346"/>
    </location>
</feature>
<dbReference type="InterPro" id="IPR001547">
    <property type="entry name" value="Glyco_hydro_5"/>
</dbReference>
<comment type="similarity">
    <text evidence="3">Belongs to the glycosyl hydrolase 5 (cellulase A) family.</text>
</comment>